<evidence type="ECO:0000256" key="9">
    <source>
        <dbReference type="ARBA" id="ARBA00037847"/>
    </source>
</evidence>
<evidence type="ECO:0000256" key="3">
    <source>
        <dbReference type="ARBA" id="ARBA00022676"/>
    </source>
</evidence>
<evidence type="ECO:0000259" key="11">
    <source>
        <dbReference type="Pfam" id="PF02434"/>
    </source>
</evidence>
<dbReference type="RefSeq" id="XP_032831970.1">
    <property type="nucleotide sequence ID" value="XM_032976079.1"/>
</dbReference>
<keyword evidence="5" id="KW-0812">Transmembrane</keyword>
<evidence type="ECO:0000313" key="12">
    <source>
        <dbReference type="Proteomes" id="UP001318040"/>
    </source>
</evidence>
<organism evidence="12 13">
    <name type="scientific">Petromyzon marinus</name>
    <name type="common">Sea lamprey</name>
    <dbReference type="NCBI Taxonomy" id="7757"/>
    <lineage>
        <taxon>Eukaryota</taxon>
        <taxon>Metazoa</taxon>
        <taxon>Chordata</taxon>
        <taxon>Craniata</taxon>
        <taxon>Vertebrata</taxon>
        <taxon>Cyclostomata</taxon>
        <taxon>Hyperoartia</taxon>
        <taxon>Petromyzontiformes</taxon>
        <taxon>Petromyzontidae</taxon>
        <taxon>Petromyzon</taxon>
    </lineage>
</organism>
<dbReference type="GO" id="GO:0012505">
    <property type="term" value="C:endomembrane system"/>
    <property type="evidence" value="ECO:0007669"/>
    <property type="project" value="UniProtKB-SubCell"/>
</dbReference>
<evidence type="ECO:0000256" key="4">
    <source>
        <dbReference type="ARBA" id="ARBA00022679"/>
    </source>
</evidence>
<keyword evidence="3" id="KW-0328">Glycosyltransferase</keyword>
<dbReference type="Proteomes" id="UP001318040">
    <property type="component" value="Chromosome 58"/>
</dbReference>
<name>A0AAJ7U910_PETMA</name>
<protein>
    <submittedName>
        <fullName evidence="13">Beta-1,3-N-acetylglucosaminyltransferase radical fringe-like</fullName>
    </submittedName>
</protein>
<evidence type="ECO:0000256" key="1">
    <source>
        <dbReference type="ARBA" id="ARBA00004606"/>
    </source>
</evidence>
<keyword evidence="6" id="KW-0735">Signal-anchor</keyword>
<comment type="subcellular location">
    <subcellularLocation>
        <location evidence="9">Endomembrane system</location>
        <topology evidence="9">Single-pass membrane protein</topology>
    </subcellularLocation>
    <subcellularLocation>
        <location evidence="1">Membrane</location>
        <topology evidence="1">Single-pass type II membrane protein</topology>
    </subcellularLocation>
</comment>
<accession>A0AAJ7U910</accession>
<evidence type="ECO:0000313" key="13">
    <source>
        <dbReference type="RefSeq" id="XP_032831970.1"/>
    </source>
</evidence>
<dbReference type="AlphaFoldDB" id="A0AAJ7U910"/>
<keyword evidence="4" id="KW-0808">Transferase</keyword>
<gene>
    <name evidence="13" type="primary">LOC116955103</name>
</gene>
<evidence type="ECO:0000256" key="10">
    <source>
        <dbReference type="SAM" id="SignalP"/>
    </source>
</evidence>
<dbReference type="KEGG" id="pmrn:116955103"/>
<evidence type="ECO:0000256" key="6">
    <source>
        <dbReference type="ARBA" id="ARBA00022968"/>
    </source>
</evidence>
<evidence type="ECO:0000256" key="2">
    <source>
        <dbReference type="ARBA" id="ARBA00008661"/>
    </source>
</evidence>
<dbReference type="PANTHER" id="PTHR10811">
    <property type="entry name" value="FRINGE-RELATED"/>
    <property type="match status" value="1"/>
</dbReference>
<feature type="domain" description="Fringe-like glycosyltransferase" evidence="11">
    <location>
        <begin position="126"/>
        <end position="374"/>
    </location>
</feature>
<dbReference type="GO" id="GO:0016757">
    <property type="term" value="F:glycosyltransferase activity"/>
    <property type="evidence" value="ECO:0007669"/>
    <property type="project" value="UniProtKB-KW"/>
</dbReference>
<keyword evidence="7" id="KW-1133">Transmembrane helix</keyword>
<evidence type="ECO:0000256" key="8">
    <source>
        <dbReference type="ARBA" id="ARBA00023136"/>
    </source>
</evidence>
<dbReference type="GO" id="GO:0016020">
    <property type="term" value="C:membrane"/>
    <property type="evidence" value="ECO:0007669"/>
    <property type="project" value="UniProtKB-SubCell"/>
</dbReference>
<proteinExistence type="inferred from homology"/>
<feature type="chain" id="PRO_5042584520" evidence="10">
    <location>
        <begin position="18"/>
        <end position="395"/>
    </location>
</feature>
<reference evidence="13" key="1">
    <citation type="submission" date="2025-08" db="UniProtKB">
        <authorList>
            <consortium name="RefSeq"/>
        </authorList>
    </citation>
    <scope>IDENTIFICATION</scope>
    <source>
        <tissue evidence="13">Sperm</tissue>
    </source>
</reference>
<feature type="signal peptide" evidence="10">
    <location>
        <begin position="1"/>
        <end position="17"/>
    </location>
</feature>
<keyword evidence="12" id="KW-1185">Reference proteome</keyword>
<keyword evidence="8" id="KW-0472">Membrane</keyword>
<comment type="similarity">
    <text evidence="2">Belongs to the glycosyltransferase 31 family.</text>
</comment>
<keyword evidence="10" id="KW-0732">Signal</keyword>
<dbReference type="Gene3D" id="3.90.550.50">
    <property type="match status" value="1"/>
</dbReference>
<evidence type="ECO:0000256" key="7">
    <source>
        <dbReference type="ARBA" id="ARBA00022989"/>
    </source>
</evidence>
<dbReference type="Pfam" id="PF02434">
    <property type="entry name" value="Fringe"/>
    <property type="match status" value="1"/>
</dbReference>
<evidence type="ECO:0000256" key="5">
    <source>
        <dbReference type="ARBA" id="ARBA00022692"/>
    </source>
</evidence>
<dbReference type="InterPro" id="IPR003378">
    <property type="entry name" value="Fringe-like_glycosylTrfase"/>
</dbReference>
<sequence>MLLLVLLLLMMVAMVVMWRGVRRTRFGCALLLPLLLTLLLLRLPGPERDLSPGPLGAQGAAAPVDDRRGTGARIHGGVAARGQGSLRGSGSTLSGVLRAAQREGRAANPVVPEPSLGVDPPLGPPLDPREIFLAVKTTRRFHEERVALLLRTWVSRARAQTHIFTDEVDEKLLAAAGPRLIATNCSSIHSRHALSCKMAVELDTYLVSGKTWFCHVDDDNYVNVGALARALGAYPSSGEVYVGRPSLDHPIQALERVGNVSRPVTFWFATGGAGFCLSRPLVLRMRPWASEGEFVRTSERIRLPDDVTVGYIVEALLGGRLSASPLFHSHLENLPLLPAGRLSQQATLSYGVLDRKRNVITLPGPFPLHADPSRFLSLHCLLYPDTSWCPRGTLR</sequence>